<sequence length="264" mass="28020">MRPRLIVTDLDGTLLDASGAVSALNRAALQRAHDQGVPVVVATGRPSRWLGVLEGLPGIHPEVVVSNGAGLFHLHLRRHTVVHGLDASLALEVADDLRAAIPGLGFAFEWGEHFGCEPSVRQSEGEWLVVAPLAELAQRDEPVLKLLGFHDEHGSDALAERGREVIGERLTLTHSHMGEYGLLEISAAGVTKASALADVCHRLGVEPADVVAFGDMPNDLPMLTWAGRGYAVAQGHPMLRQAGLATTDGPQPEAVGRMIEALLA</sequence>
<keyword evidence="2" id="KW-1185">Reference proteome</keyword>
<proteinExistence type="predicted"/>
<dbReference type="OrthoDB" id="3180855at2"/>
<dbReference type="AlphaFoldDB" id="A0A2N9JDX9"/>
<gene>
    <name evidence="1" type="ORF">MPLG2_1306</name>
</gene>
<evidence type="ECO:0000313" key="1">
    <source>
        <dbReference type="EMBL" id="SPD86342.1"/>
    </source>
</evidence>
<dbReference type="InterPro" id="IPR036412">
    <property type="entry name" value="HAD-like_sf"/>
</dbReference>
<dbReference type="Proteomes" id="UP000238164">
    <property type="component" value="Chromosome 1"/>
</dbReference>
<dbReference type="InterPro" id="IPR023214">
    <property type="entry name" value="HAD_sf"/>
</dbReference>
<dbReference type="RefSeq" id="WP_105185360.1">
    <property type="nucleotide sequence ID" value="NZ_BAAAGO010000018.1"/>
</dbReference>
<reference evidence="1 2" key="1">
    <citation type="submission" date="2018-02" db="EMBL/GenBank/DDBJ databases">
        <authorList>
            <person name="Cohen D.B."/>
            <person name="Kent A.D."/>
        </authorList>
    </citation>
    <scope>NUCLEOTIDE SEQUENCE [LARGE SCALE GENOMIC DNA]</scope>
    <source>
        <strain evidence="1">1</strain>
    </source>
</reference>
<dbReference type="PANTHER" id="PTHR10000:SF8">
    <property type="entry name" value="HAD SUPERFAMILY HYDROLASE-LIKE, TYPE 3"/>
    <property type="match status" value="1"/>
</dbReference>
<protein>
    <submittedName>
        <fullName evidence="1">Uncharacterized protein</fullName>
    </submittedName>
</protein>
<dbReference type="SUPFAM" id="SSF56784">
    <property type="entry name" value="HAD-like"/>
    <property type="match status" value="1"/>
</dbReference>
<dbReference type="Pfam" id="PF08282">
    <property type="entry name" value="Hydrolase_3"/>
    <property type="match status" value="1"/>
</dbReference>
<dbReference type="Gene3D" id="3.30.1240.10">
    <property type="match status" value="1"/>
</dbReference>
<organism evidence="1 2">
    <name type="scientific">Micropruina glycogenica</name>
    <dbReference type="NCBI Taxonomy" id="75385"/>
    <lineage>
        <taxon>Bacteria</taxon>
        <taxon>Bacillati</taxon>
        <taxon>Actinomycetota</taxon>
        <taxon>Actinomycetes</taxon>
        <taxon>Propionibacteriales</taxon>
        <taxon>Nocardioidaceae</taxon>
        <taxon>Micropruina</taxon>
    </lineage>
</organism>
<name>A0A2N9JDX9_9ACTN</name>
<evidence type="ECO:0000313" key="2">
    <source>
        <dbReference type="Proteomes" id="UP000238164"/>
    </source>
</evidence>
<accession>A0A2N9JDX9</accession>
<dbReference type="GO" id="GO:0016791">
    <property type="term" value="F:phosphatase activity"/>
    <property type="evidence" value="ECO:0007669"/>
    <property type="project" value="TreeGrafter"/>
</dbReference>
<dbReference type="KEGG" id="mgg:MPLG2_1306"/>
<dbReference type="EMBL" id="LT985188">
    <property type="protein sequence ID" value="SPD86342.1"/>
    <property type="molecule type" value="Genomic_DNA"/>
</dbReference>
<dbReference type="GO" id="GO:0005829">
    <property type="term" value="C:cytosol"/>
    <property type="evidence" value="ECO:0007669"/>
    <property type="project" value="TreeGrafter"/>
</dbReference>
<dbReference type="GO" id="GO:0000287">
    <property type="term" value="F:magnesium ion binding"/>
    <property type="evidence" value="ECO:0007669"/>
    <property type="project" value="TreeGrafter"/>
</dbReference>
<dbReference type="Gene3D" id="3.40.50.1000">
    <property type="entry name" value="HAD superfamily/HAD-like"/>
    <property type="match status" value="1"/>
</dbReference>
<dbReference type="PANTHER" id="PTHR10000">
    <property type="entry name" value="PHOSPHOSERINE PHOSPHATASE"/>
    <property type="match status" value="1"/>
</dbReference>